<protein>
    <submittedName>
        <fullName evidence="2">Uncharacterized protein</fullName>
    </submittedName>
</protein>
<sequence length="120" mass="13950">MNERQANRAFALARKIWQATSRPVYRLGRHFVSFHWCTAVMTFIYLIAAGALVWGERRWVDTVFLILMLIIYAVVSETYGYLTSRNRLVPRPVTLRGLLSRAVFILLCYATPFILIMAYT</sequence>
<dbReference type="AlphaFoldDB" id="A0A7J5TL69"/>
<feature type="transmembrane region" description="Helical" evidence="1">
    <location>
        <begin position="33"/>
        <end position="55"/>
    </location>
</feature>
<proteinExistence type="predicted"/>
<keyword evidence="1" id="KW-0472">Membrane</keyword>
<keyword evidence="1" id="KW-0812">Transmembrane</keyword>
<evidence type="ECO:0000256" key="1">
    <source>
        <dbReference type="SAM" id="Phobius"/>
    </source>
</evidence>
<feature type="transmembrane region" description="Helical" evidence="1">
    <location>
        <begin position="62"/>
        <end position="82"/>
    </location>
</feature>
<dbReference type="Proteomes" id="UP000451386">
    <property type="component" value="Unassembled WGS sequence"/>
</dbReference>
<accession>A0A7J5TL69</accession>
<gene>
    <name evidence="2" type="ORF">GBA83_10405</name>
</gene>
<reference evidence="2 3" key="1">
    <citation type="journal article" date="2019" name="Nat. Med.">
        <title>A library of human gut bacterial isolates paired with longitudinal multiomics data enables mechanistic microbiome research.</title>
        <authorList>
            <person name="Poyet M."/>
            <person name="Groussin M."/>
            <person name="Gibbons S.M."/>
            <person name="Avila-Pacheco J."/>
            <person name="Jiang X."/>
            <person name="Kearney S.M."/>
            <person name="Perrotta A.R."/>
            <person name="Berdy B."/>
            <person name="Zhao S."/>
            <person name="Lieberman T.D."/>
            <person name="Swanson P.K."/>
            <person name="Smith M."/>
            <person name="Roesemann S."/>
            <person name="Alexander J.E."/>
            <person name="Rich S.A."/>
            <person name="Livny J."/>
            <person name="Vlamakis H."/>
            <person name="Clish C."/>
            <person name="Bullock K."/>
            <person name="Deik A."/>
            <person name="Scott J."/>
            <person name="Pierce K.A."/>
            <person name="Xavier R.J."/>
            <person name="Alm E.J."/>
        </authorList>
    </citation>
    <scope>NUCLEOTIDE SEQUENCE [LARGE SCALE GENOMIC DNA]</scope>
    <source>
        <strain evidence="2 3">BIOML-A13</strain>
    </source>
</reference>
<dbReference type="EMBL" id="WDOP01000032">
    <property type="protein sequence ID" value="KAB7485188.1"/>
    <property type="molecule type" value="Genomic_DNA"/>
</dbReference>
<keyword evidence="1" id="KW-1133">Transmembrane helix</keyword>
<name>A0A7J5TL69_BIFBI</name>
<evidence type="ECO:0000313" key="2">
    <source>
        <dbReference type="EMBL" id="KAB7485188.1"/>
    </source>
</evidence>
<organism evidence="2 3">
    <name type="scientific">Bifidobacterium bifidum</name>
    <dbReference type="NCBI Taxonomy" id="1681"/>
    <lineage>
        <taxon>Bacteria</taxon>
        <taxon>Bacillati</taxon>
        <taxon>Actinomycetota</taxon>
        <taxon>Actinomycetes</taxon>
        <taxon>Bifidobacteriales</taxon>
        <taxon>Bifidobacteriaceae</taxon>
        <taxon>Bifidobacterium</taxon>
    </lineage>
</organism>
<evidence type="ECO:0000313" key="3">
    <source>
        <dbReference type="Proteomes" id="UP000451386"/>
    </source>
</evidence>
<feature type="transmembrane region" description="Helical" evidence="1">
    <location>
        <begin position="102"/>
        <end position="119"/>
    </location>
</feature>
<comment type="caution">
    <text evidence="2">The sequence shown here is derived from an EMBL/GenBank/DDBJ whole genome shotgun (WGS) entry which is preliminary data.</text>
</comment>